<name>A0A3G5AH61_9VIRU</name>
<evidence type="ECO:0000313" key="1">
    <source>
        <dbReference type="EMBL" id="AYV84739.1"/>
    </source>
</evidence>
<accession>A0A3G5AH61</accession>
<dbReference type="EMBL" id="MK072418">
    <property type="protein sequence ID" value="AYV84739.1"/>
    <property type="molecule type" value="Genomic_DNA"/>
</dbReference>
<organism evidence="1">
    <name type="scientific">Hyperionvirus sp</name>
    <dbReference type="NCBI Taxonomy" id="2487770"/>
    <lineage>
        <taxon>Viruses</taxon>
        <taxon>Varidnaviria</taxon>
        <taxon>Bamfordvirae</taxon>
        <taxon>Nucleocytoviricota</taxon>
        <taxon>Megaviricetes</taxon>
        <taxon>Imitervirales</taxon>
        <taxon>Mimiviridae</taxon>
        <taxon>Klosneuvirinae</taxon>
    </lineage>
</organism>
<protein>
    <submittedName>
        <fullName evidence="1">Uncharacterized protein</fullName>
    </submittedName>
</protein>
<proteinExistence type="predicted"/>
<gene>
    <name evidence="1" type="ORF">Hyperionvirus36_16</name>
</gene>
<reference evidence="1" key="1">
    <citation type="submission" date="2018-10" db="EMBL/GenBank/DDBJ databases">
        <title>Hidden diversity of soil giant viruses.</title>
        <authorList>
            <person name="Schulz F."/>
            <person name="Alteio L."/>
            <person name="Goudeau D."/>
            <person name="Ryan E.M."/>
            <person name="Malmstrom R.R."/>
            <person name="Blanchard J."/>
            <person name="Woyke T."/>
        </authorList>
    </citation>
    <scope>NUCLEOTIDE SEQUENCE</scope>
    <source>
        <strain evidence="1">HYV1</strain>
    </source>
</reference>
<sequence length="319" mass="35131">MSDRHNLLQIVRGVDYDSCHLILSLTASECGVIAEAMGKGWPIHQLHVMTHKKLGIKGIFDLAVEDEEKNVDAATVTASLRRAFPIFLDGASTKQLRGVRAAQRERQVALTMGYPLDISAAAAAEGAGFDINVGKKEIVARENQLLHLISMTLMKEFAQIDIILGSRVESKFEKDLRGDKHAFTALTLINDFSVFMKMIATYSKDVIEKLEILRGKGLSIIFIYSGDDSARAEIELELKKVRYLDPVVWCSGGISLGAYVKSRIQIAGFQNIFVLGEQVGLTSFVGMDTYANGHVVLMRLESDSDRAIVKGGHPFVSWA</sequence>